<dbReference type="HAMAP" id="MF_02088">
    <property type="entry name" value="Q_prec_transport"/>
    <property type="match status" value="1"/>
</dbReference>
<comment type="subcellular location">
    <subcellularLocation>
        <location evidence="1">Cell membrane</location>
        <topology evidence="1">Multi-pass membrane protein</topology>
    </subcellularLocation>
</comment>
<dbReference type="RefSeq" id="WP_188439792.1">
    <property type="nucleotide sequence ID" value="NZ_BMFD01000002.1"/>
</dbReference>
<gene>
    <name evidence="2" type="ORF">GCM10010993_07190</name>
</gene>
<feature type="transmembrane region" description="Helical" evidence="1">
    <location>
        <begin position="16"/>
        <end position="40"/>
    </location>
</feature>
<dbReference type="PANTHER" id="PTHR34300:SF2">
    <property type="entry name" value="QUEUOSINE PRECURSOR TRANSPORTER-RELATED"/>
    <property type="match status" value="1"/>
</dbReference>
<keyword evidence="1" id="KW-1003">Cell membrane</keyword>
<keyword evidence="1" id="KW-1133">Transmembrane helix</keyword>
<feature type="transmembrane region" description="Helical" evidence="1">
    <location>
        <begin position="221"/>
        <end position="241"/>
    </location>
</feature>
<evidence type="ECO:0000256" key="1">
    <source>
        <dbReference type="HAMAP-Rule" id="MF_02088"/>
    </source>
</evidence>
<dbReference type="NCBIfam" id="TIGR00697">
    <property type="entry name" value="queuosine precursor transporter"/>
    <property type="match status" value="1"/>
</dbReference>
<dbReference type="Pfam" id="PF02592">
    <property type="entry name" value="Vut_1"/>
    <property type="match status" value="1"/>
</dbReference>
<proteinExistence type="inferred from homology"/>
<comment type="similarity">
    <text evidence="1">Belongs to the vitamin uptake transporter (VUT/ECF) (TC 2.A.88) family. Q precursor transporter subfamily.</text>
</comment>
<organism evidence="2 3">
    <name type="scientific">Belliella aquatica</name>
    <dbReference type="NCBI Taxonomy" id="1323734"/>
    <lineage>
        <taxon>Bacteria</taxon>
        <taxon>Pseudomonadati</taxon>
        <taxon>Bacteroidota</taxon>
        <taxon>Cytophagia</taxon>
        <taxon>Cytophagales</taxon>
        <taxon>Cyclobacteriaceae</taxon>
        <taxon>Belliella</taxon>
    </lineage>
</organism>
<evidence type="ECO:0000313" key="3">
    <source>
        <dbReference type="Proteomes" id="UP000635885"/>
    </source>
</evidence>
<dbReference type="Proteomes" id="UP000635885">
    <property type="component" value="Unassembled WGS sequence"/>
</dbReference>
<accession>A0ABQ1LVT1</accession>
<keyword evidence="1" id="KW-0813">Transport</keyword>
<comment type="function">
    <text evidence="1">Involved in the import of queuosine (Q) precursors, required for Q precursor salvage.</text>
</comment>
<dbReference type="PANTHER" id="PTHR34300">
    <property type="entry name" value="QUEUOSINE PRECURSOR TRANSPORTER-RELATED"/>
    <property type="match status" value="1"/>
</dbReference>
<evidence type="ECO:0000313" key="2">
    <source>
        <dbReference type="EMBL" id="GGC30834.1"/>
    </source>
</evidence>
<comment type="caution">
    <text evidence="2">The sequence shown here is derived from an EMBL/GenBank/DDBJ whole genome shotgun (WGS) entry which is preliminary data.</text>
</comment>
<sequence length="268" mass="30416">MEIEIKERNFQTKKTNLFIILCGIFLTNAILAEIIGVKIFSGELTLGFQPVGWRFFGDYILDFNLTAGAVIWPIVFITTDIINEYFGKKGVRKISFLTAFFIAYIFVIITIVTQLHPAPFWLDVNTPDPNGNAFDIDYAFNTIFRQGLGIIIGSLIAFLLGQLIDVYVFQKLRKITGSKMIWLRATGSTLVSQFIDSFVVLGIAFYIFGNWSWAQVVSVGIINYIYKFGVAVLLTPLLYLGHHWIDRYLGKDIAEKLTEEAMEDTSFL</sequence>
<keyword evidence="3" id="KW-1185">Reference proteome</keyword>
<feature type="transmembrane region" description="Helical" evidence="1">
    <location>
        <begin position="60"/>
        <end position="82"/>
    </location>
</feature>
<feature type="transmembrane region" description="Helical" evidence="1">
    <location>
        <begin position="190"/>
        <end position="209"/>
    </location>
</feature>
<keyword evidence="1" id="KW-0472">Membrane</keyword>
<protein>
    <recommendedName>
        <fullName evidence="1">Probable queuosine precursor transporter</fullName>
        <shortName evidence="1">Q precursor transporter</shortName>
    </recommendedName>
</protein>
<keyword evidence="1" id="KW-0812">Transmembrane</keyword>
<dbReference type="InterPro" id="IPR003744">
    <property type="entry name" value="YhhQ"/>
</dbReference>
<feature type="transmembrane region" description="Helical" evidence="1">
    <location>
        <begin position="94"/>
        <end position="115"/>
    </location>
</feature>
<name>A0ABQ1LVT1_9BACT</name>
<feature type="transmembrane region" description="Helical" evidence="1">
    <location>
        <begin position="148"/>
        <end position="169"/>
    </location>
</feature>
<reference evidence="3" key="1">
    <citation type="journal article" date="2019" name="Int. J. Syst. Evol. Microbiol.">
        <title>The Global Catalogue of Microorganisms (GCM) 10K type strain sequencing project: providing services to taxonomists for standard genome sequencing and annotation.</title>
        <authorList>
            <consortium name="The Broad Institute Genomics Platform"/>
            <consortium name="The Broad Institute Genome Sequencing Center for Infectious Disease"/>
            <person name="Wu L."/>
            <person name="Ma J."/>
        </authorList>
    </citation>
    <scope>NUCLEOTIDE SEQUENCE [LARGE SCALE GENOMIC DNA]</scope>
    <source>
        <strain evidence="3">CGMCC 1.12479</strain>
    </source>
</reference>
<dbReference type="EMBL" id="BMFD01000002">
    <property type="protein sequence ID" value="GGC30834.1"/>
    <property type="molecule type" value="Genomic_DNA"/>
</dbReference>